<reference evidence="7 8" key="1">
    <citation type="journal article" date="2009" name="Nature">
        <title>Evolution of pathogenicity and sexual reproduction in eight Candida genomes.</title>
        <authorList>
            <person name="Butler G."/>
            <person name="Rasmussen M.D."/>
            <person name="Lin M.F."/>
            <person name="Santos M.A."/>
            <person name="Sakthikumar S."/>
            <person name="Munro C.A."/>
            <person name="Rheinbay E."/>
            <person name="Grabherr M."/>
            <person name="Forche A."/>
            <person name="Reedy J.L."/>
            <person name="Agrafioti I."/>
            <person name="Arnaud M.B."/>
            <person name="Bates S."/>
            <person name="Brown A.J."/>
            <person name="Brunke S."/>
            <person name="Costanzo M.C."/>
            <person name="Fitzpatrick D.A."/>
            <person name="de Groot P.W."/>
            <person name="Harris D."/>
            <person name="Hoyer L.L."/>
            <person name="Hube B."/>
            <person name="Klis F.M."/>
            <person name="Kodira C."/>
            <person name="Lennard N."/>
            <person name="Logue M.E."/>
            <person name="Martin R."/>
            <person name="Neiman A.M."/>
            <person name="Nikolaou E."/>
            <person name="Quail M.A."/>
            <person name="Quinn J."/>
            <person name="Santos M.C."/>
            <person name="Schmitzberger F.F."/>
            <person name="Sherlock G."/>
            <person name="Shah P."/>
            <person name="Silverstein K.A."/>
            <person name="Skrzypek M.S."/>
            <person name="Soll D."/>
            <person name="Staggs R."/>
            <person name="Stansfield I."/>
            <person name="Stumpf M.P."/>
            <person name="Sudbery P.E."/>
            <person name="Srikantha T."/>
            <person name="Zeng Q."/>
            <person name="Berman J."/>
            <person name="Berriman M."/>
            <person name="Heitman J."/>
            <person name="Gow N.A."/>
            <person name="Lorenz M.C."/>
            <person name="Birren B.W."/>
            <person name="Kellis M."/>
            <person name="Cuomo C.A."/>
        </authorList>
    </citation>
    <scope>NUCLEOTIDE SEQUENCE [LARGE SCALE GENOMIC DNA]</scope>
    <source>
        <strain evidence="8">ATCC 11503 / BCRC 21390 / CBS 2605 / JCM 1781 / NBRC 1676 / NRRL YB-4239</strain>
    </source>
</reference>
<name>A5E304_LODEL</name>
<dbReference type="InParanoid" id="A5E304"/>
<dbReference type="EMBL" id="CH981528">
    <property type="protein sequence ID" value="EDK45812.1"/>
    <property type="molecule type" value="Genomic_DNA"/>
</dbReference>
<keyword evidence="4 6" id="KW-0496">Mitochondrion</keyword>
<evidence type="ECO:0000256" key="5">
    <source>
        <dbReference type="ARBA" id="ARBA00025061"/>
    </source>
</evidence>
<keyword evidence="8" id="KW-1185">Reference proteome</keyword>
<evidence type="ECO:0000256" key="2">
    <source>
        <dbReference type="ARBA" id="ARBA00008036"/>
    </source>
</evidence>
<dbReference type="AlphaFoldDB" id="A5E304"/>
<evidence type="ECO:0000256" key="1">
    <source>
        <dbReference type="ARBA" id="ARBA00004173"/>
    </source>
</evidence>
<dbReference type="HOGENOM" id="CLU_794582_0_0_1"/>
<dbReference type="VEuPathDB" id="FungiDB:LELG_03991"/>
<sequence length="335" mass="39870">MQLSYKELQRLFKRLPLPRAVLKYSSRKLKKDFRAGNATHLYQTLLYEILHKEQYKKLPHLLDTLYKWDRPDWCRQFARAHYMTLKPHWPTVHLIYELTKDADALKVYNDKLKKPFSLVEFVKEDVGNQNESISTNETLPLLKKFSDQRRNYVPGMLNEVENWYNFIQKQPTFDLAKRPFEMIYYPSKLGTPQDPVTIDGQFKKHVEYMKQLAKEHQPILKANLQLLMAQARGNGRNNSNYGDNGVNGVNGVNCSTLMRSNGNSSSSDIFINPWFYKHLKRKRLDNTVSRLVKKNINKEHVVDDMYFREIIDRYISFQFYFDDIDQKYKMSKDLF</sequence>
<dbReference type="InterPro" id="IPR031455">
    <property type="entry name" value="Gep5"/>
</dbReference>
<dbReference type="Pfam" id="PF17053">
    <property type="entry name" value="GEP5"/>
    <property type="match status" value="1"/>
</dbReference>
<protein>
    <recommendedName>
        <fullName evidence="3 6">Genetic interactor of prohibitin 5, mitochondrial</fullName>
    </recommendedName>
</protein>
<evidence type="ECO:0000256" key="3">
    <source>
        <dbReference type="ARBA" id="ARBA00018341"/>
    </source>
</evidence>
<dbReference type="OrthoDB" id="4018833at2759"/>
<dbReference type="OMA" id="TINDNFR"/>
<accession>A5E304</accession>
<comment type="similarity">
    <text evidence="2 6">Belongs to the GEP5 family.</text>
</comment>
<comment type="subcellular location">
    <subcellularLocation>
        <location evidence="1 6">Mitochondrion</location>
    </subcellularLocation>
</comment>
<evidence type="ECO:0000256" key="6">
    <source>
        <dbReference type="RuleBase" id="RU363007"/>
    </source>
</evidence>
<dbReference type="GO" id="GO:0005739">
    <property type="term" value="C:mitochondrion"/>
    <property type="evidence" value="ECO:0007669"/>
    <property type="project" value="UniProtKB-SubCell"/>
</dbReference>
<evidence type="ECO:0000256" key="4">
    <source>
        <dbReference type="ARBA" id="ARBA00023128"/>
    </source>
</evidence>
<dbReference type="KEGG" id="lel:PVL30_004811"/>
<proteinExistence type="inferred from homology"/>
<evidence type="ECO:0000313" key="8">
    <source>
        <dbReference type="Proteomes" id="UP000001996"/>
    </source>
</evidence>
<organism evidence="7 8">
    <name type="scientific">Lodderomyces elongisporus (strain ATCC 11503 / CBS 2605 / JCM 1781 / NBRC 1676 / NRRL YB-4239)</name>
    <name type="common">Yeast</name>
    <name type="synonym">Saccharomyces elongisporus</name>
    <dbReference type="NCBI Taxonomy" id="379508"/>
    <lineage>
        <taxon>Eukaryota</taxon>
        <taxon>Fungi</taxon>
        <taxon>Dikarya</taxon>
        <taxon>Ascomycota</taxon>
        <taxon>Saccharomycotina</taxon>
        <taxon>Pichiomycetes</taxon>
        <taxon>Debaryomycetaceae</taxon>
        <taxon>Candida/Lodderomyces clade</taxon>
        <taxon>Lodderomyces</taxon>
    </lineage>
</organism>
<dbReference type="GeneID" id="5231980"/>
<comment type="function">
    <text evidence="5 6">Essential for respiratory growth and required for maintenance of mtDNA. Required for cell survival in the absence of prohibitins.</text>
</comment>
<evidence type="ECO:0000313" key="7">
    <source>
        <dbReference type="EMBL" id="EDK45812.1"/>
    </source>
</evidence>
<gene>
    <name evidence="7" type="ORF">LELG_03991</name>
</gene>
<dbReference type="Proteomes" id="UP000001996">
    <property type="component" value="Unassembled WGS sequence"/>
</dbReference>